<evidence type="ECO:0000256" key="3">
    <source>
        <dbReference type="ARBA" id="ARBA00023002"/>
    </source>
</evidence>
<accession>A0A7T0BWN2</accession>
<evidence type="ECO:0000256" key="1">
    <source>
        <dbReference type="ARBA" id="ARBA00007825"/>
    </source>
</evidence>
<evidence type="ECO:0000256" key="2">
    <source>
        <dbReference type="ARBA" id="ARBA00022964"/>
    </source>
</evidence>
<gene>
    <name evidence="5" type="ORF">G3M70_10600</name>
</gene>
<proteinExistence type="inferred from homology"/>
<dbReference type="Gene3D" id="2.60.130.10">
    <property type="entry name" value="Aromatic compound dioxygenase"/>
    <property type="match status" value="1"/>
</dbReference>
<dbReference type="GO" id="GO:0016702">
    <property type="term" value="F:oxidoreductase activity, acting on single donors with incorporation of molecular oxygen, incorporation of two atoms of oxygen"/>
    <property type="evidence" value="ECO:0007669"/>
    <property type="project" value="InterPro"/>
</dbReference>
<dbReference type="KEGG" id="nli:G3M70_10600"/>
<dbReference type="InterPro" id="IPR006311">
    <property type="entry name" value="TAT_signal"/>
</dbReference>
<keyword evidence="2" id="KW-0223">Dioxygenase</keyword>
<reference evidence="5 6" key="1">
    <citation type="submission" date="2020-02" db="EMBL/GenBank/DDBJ databases">
        <title>Genomic and physiological characterization of two novel Nitrospinaceae genera.</title>
        <authorList>
            <person name="Mueller A.J."/>
            <person name="Jung M.-Y."/>
            <person name="Strachan C.R."/>
            <person name="Herbold C.W."/>
            <person name="Kirkegaard R.H."/>
            <person name="Daims H."/>
        </authorList>
    </citation>
    <scope>NUCLEOTIDE SEQUENCE [LARGE SCALE GENOMIC DNA]</scope>
    <source>
        <strain evidence="5">EB</strain>
    </source>
</reference>
<dbReference type="Pfam" id="PF00775">
    <property type="entry name" value="Dioxygenase_C"/>
    <property type="match status" value="1"/>
</dbReference>
<dbReference type="PANTHER" id="PTHR33711:SF10">
    <property type="entry name" value="INTRADIOL RING-CLEAVAGE DIOXYGENASES DOMAIN-CONTAINING PROTEIN"/>
    <property type="match status" value="1"/>
</dbReference>
<dbReference type="PANTHER" id="PTHR33711">
    <property type="entry name" value="DIOXYGENASE, PUTATIVE (AFU_ORTHOLOGUE AFUA_2G02910)-RELATED"/>
    <property type="match status" value="1"/>
</dbReference>
<name>A0A7T0BWN2_9BACT</name>
<dbReference type="SUPFAM" id="SSF49482">
    <property type="entry name" value="Aromatic compound dioxygenase"/>
    <property type="match status" value="1"/>
</dbReference>
<organism evidence="5 6">
    <name type="scientific">Candidatus Nitronauta litoralis</name>
    <dbReference type="NCBI Taxonomy" id="2705533"/>
    <lineage>
        <taxon>Bacteria</taxon>
        <taxon>Pseudomonadati</taxon>
        <taxon>Nitrospinota/Tectimicrobiota group</taxon>
        <taxon>Nitrospinota</taxon>
        <taxon>Nitrospinia</taxon>
        <taxon>Nitrospinales</taxon>
        <taxon>Nitrospinaceae</taxon>
        <taxon>Candidatus Nitronauta</taxon>
    </lineage>
</organism>
<dbReference type="Proteomes" id="UP000594688">
    <property type="component" value="Chromosome"/>
</dbReference>
<dbReference type="InterPro" id="IPR000627">
    <property type="entry name" value="Intradiol_dOase_C"/>
</dbReference>
<comment type="similarity">
    <text evidence="1">Belongs to the intradiol ring-cleavage dioxygenase family.</text>
</comment>
<feature type="domain" description="Intradiol ring-cleavage dioxygenases" evidence="4">
    <location>
        <begin position="77"/>
        <end position="255"/>
    </location>
</feature>
<dbReference type="PROSITE" id="PS51318">
    <property type="entry name" value="TAT"/>
    <property type="match status" value="1"/>
</dbReference>
<dbReference type="AlphaFoldDB" id="A0A7T0BWN2"/>
<dbReference type="GO" id="GO:0008199">
    <property type="term" value="F:ferric iron binding"/>
    <property type="evidence" value="ECO:0007669"/>
    <property type="project" value="InterPro"/>
</dbReference>
<dbReference type="EMBL" id="CP048685">
    <property type="protein sequence ID" value="QPJ62294.1"/>
    <property type="molecule type" value="Genomic_DNA"/>
</dbReference>
<evidence type="ECO:0000313" key="5">
    <source>
        <dbReference type="EMBL" id="QPJ62294.1"/>
    </source>
</evidence>
<evidence type="ECO:0000259" key="4">
    <source>
        <dbReference type="Pfam" id="PF00775"/>
    </source>
</evidence>
<protein>
    <recommendedName>
        <fullName evidence="4">Intradiol ring-cleavage dioxygenases domain-containing protein</fullName>
    </recommendedName>
</protein>
<sequence>MKNKTNMFSRRNFLRTGLGTVGAAAGTLITNSAFGQMLNLKTPRQTLGPFFPDDGDPVHEVRENLDFRLPISEANDNDLTLINGHQETARGQVVYIKGKVLFKDSDNTKSPLPGAVLIMWNASASGRYNHRGDTDAHRFQHPITGEWIERKLDENFQHWGRCITDAEGNYWFKTVVPGFYPVRIGKDNESDKPSLGNSWYRPPHLHFMVTAPGIPQLVTQLYFKGNQIEHNDFIQKLNAKDAILRSERLTQDEQENIIIEYKKDRANKITDGLVGNYDFVLTF</sequence>
<keyword evidence="3" id="KW-0560">Oxidoreductase</keyword>
<evidence type="ECO:0000313" key="6">
    <source>
        <dbReference type="Proteomes" id="UP000594688"/>
    </source>
</evidence>
<dbReference type="InterPro" id="IPR050770">
    <property type="entry name" value="Intradiol_RC_Dioxygenase"/>
</dbReference>
<dbReference type="InterPro" id="IPR015889">
    <property type="entry name" value="Intradiol_dOase_core"/>
</dbReference>